<dbReference type="InterPro" id="IPR010982">
    <property type="entry name" value="Lambda_DNA-bd_dom_sf"/>
</dbReference>
<name>A0A347SU28_9LACO</name>
<dbReference type="Proteomes" id="UP000284822">
    <property type="component" value="Unassembled WGS sequence"/>
</dbReference>
<dbReference type="RefSeq" id="WP_118899761.1">
    <property type="nucleotide sequence ID" value="NZ_CP031513.1"/>
</dbReference>
<gene>
    <name evidence="2" type="ORF">DS831_01640</name>
    <name evidence="1" type="ORF">DS832_08935</name>
</gene>
<proteinExistence type="predicted"/>
<protein>
    <submittedName>
        <fullName evidence="1">Transcriptional regulator</fullName>
    </submittedName>
</protein>
<evidence type="ECO:0000313" key="3">
    <source>
        <dbReference type="Proteomes" id="UP000284109"/>
    </source>
</evidence>
<comment type="caution">
    <text evidence="1">The sequence shown here is derived from an EMBL/GenBank/DDBJ whole genome shotgun (WGS) entry which is preliminary data.</text>
</comment>
<evidence type="ECO:0000313" key="1">
    <source>
        <dbReference type="EMBL" id="RHW44454.1"/>
    </source>
</evidence>
<organism evidence="1 4">
    <name type="scientific">Bombilactobacillus bombi</name>
    <dbReference type="NCBI Taxonomy" id="1303590"/>
    <lineage>
        <taxon>Bacteria</taxon>
        <taxon>Bacillati</taxon>
        <taxon>Bacillota</taxon>
        <taxon>Bacilli</taxon>
        <taxon>Lactobacillales</taxon>
        <taxon>Lactobacillaceae</taxon>
        <taxon>Bombilactobacillus</taxon>
    </lineage>
</organism>
<dbReference type="Proteomes" id="UP000284109">
    <property type="component" value="Unassembled WGS sequence"/>
</dbReference>
<keyword evidence="3" id="KW-1185">Reference proteome</keyword>
<dbReference type="EMBL" id="QOCS01000031">
    <property type="protein sequence ID" value="RHW44454.1"/>
    <property type="molecule type" value="Genomic_DNA"/>
</dbReference>
<dbReference type="OrthoDB" id="2307759at2"/>
<dbReference type="KEGG" id="lbm:DS830_08565"/>
<evidence type="ECO:0000313" key="4">
    <source>
        <dbReference type="Proteomes" id="UP000284822"/>
    </source>
</evidence>
<dbReference type="AlphaFoldDB" id="A0A347SU28"/>
<reference evidence="3 4" key="1">
    <citation type="submission" date="2018-07" db="EMBL/GenBank/DDBJ databases">
        <title>Genome sequences of six Lactobacillus spp. isolated from bumble bee guts.</title>
        <authorList>
            <person name="Motta E.V.S."/>
            <person name="Moran N.A."/>
        </authorList>
    </citation>
    <scope>NUCLEOTIDE SEQUENCE [LARGE SCALE GENOMIC DNA]</scope>
    <source>
        <strain evidence="2 3">BI-1.1</strain>
        <strain evidence="1 4">LV-8.1</strain>
    </source>
</reference>
<sequence>MEEVNNLLGYLKAHHISQAQVASIINRSISATNRKINNHSEFTRSEIHKLHYELNIPLEILI</sequence>
<dbReference type="EMBL" id="QOCR01000001">
    <property type="protein sequence ID" value="RHW52059.1"/>
    <property type="molecule type" value="Genomic_DNA"/>
</dbReference>
<accession>A0A347SU28</accession>
<evidence type="ECO:0000313" key="2">
    <source>
        <dbReference type="EMBL" id="RHW52059.1"/>
    </source>
</evidence>
<dbReference type="GO" id="GO:0003677">
    <property type="term" value="F:DNA binding"/>
    <property type="evidence" value="ECO:0007669"/>
    <property type="project" value="InterPro"/>
</dbReference>
<dbReference type="SUPFAM" id="SSF47413">
    <property type="entry name" value="lambda repressor-like DNA-binding domains"/>
    <property type="match status" value="1"/>
</dbReference>